<evidence type="ECO:0008006" key="3">
    <source>
        <dbReference type="Google" id="ProtNLM"/>
    </source>
</evidence>
<evidence type="ECO:0000313" key="2">
    <source>
        <dbReference type="Proteomes" id="UP000005384"/>
    </source>
</evidence>
<evidence type="ECO:0000313" key="1">
    <source>
        <dbReference type="EMBL" id="EHI61935.1"/>
    </source>
</evidence>
<reference evidence="1 2" key="1">
    <citation type="submission" date="2011-08" db="EMBL/GenBank/DDBJ databases">
        <title>The Genome Sequence of Clostridium hathewayi WAL-18680.</title>
        <authorList>
            <consortium name="The Broad Institute Genome Sequencing Platform"/>
            <person name="Earl A."/>
            <person name="Ward D."/>
            <person name="Feldgarden M."/>
            <person name="Gevers D."/>
            <person name="Finegold S.M."/>
            <person name="Summanen P.H."/>
            <person name="Molitoris D.R."/>
            <person name="Song M."/>
            <person name="Daigneault M."/>
            <person name="Allen-Vercoe E."/>
            <person name="Young S.K."/>
            <person name="Zeng Q."/>
            <person name="Gargeya S."/>
            <person name="Fitzgerald M."/>
            <person name="Haas B."/>
            <person name="Abouelleil A."/>
            <person name="Alvarado L."/>
            <person name="Arachchi H.M."/>
            <person name="Berlin A."/>
            <person name="Brown A."/>
            <person name="Chapman S.B."/>
            <person name="Chen Z."/>
            <person name="Dunbar C."/>
            <person name="Freedman E."/>
            <person name="Gearin G."/>
            <person name="Gellesch M."/>
            <person name="Goldberg J."/>
            <person name="Griggs A."/>
            <person name="Gujja S."/>
            <person name="Heiman D."/>
            <person name="Howarth C."/>
            <person name="Larson L."/>
            <person name="Lui A."/>
            <person name="MacDonald P.J.P."/>
            <person name="Montmayeur A."/>
            <person name="Murphy C."/>
            <person name="Neiman D."/>
            <person name="Pearson M."/>
            <person name="Priest M."/>
            <person name="Roberts A."/>
            <person name="Saif S."/>
            <person name="Shea T."/>
            <person name="Shenoy N."/>
            <person name="Sisk P."/>
            <person name="Stolte C."/>
            <person name="Sykes S."/>
            <person name="Wortman J."/>
            <person name="Nusbaum C."/>
            <person name="Birren B."/>
        </authorList>
    </citation>
    <scope>NUCLEOTIDE SEQUENCE [LARGE SCALE GENOMIC DNA]</scope>
    <source>
        <strain evidence="1 2">WAL-18680</strain>
    </source>
</reference>
<protein>
    <recommendedName>
        <fullName evidence="3">DUF3788 domain-containing protein</fullName>
    </recommendedName>
</protein>
<comment type="caution">
    <text evidence="1">The sequence shown here is derived from an EMBL/GenBank/DDBJ whole genome shotgun (WGS) entry which is preliminary data.</text>
</comment>
<dbReference type="EMBL" id="ADLN01000001">
    <property type="protein sequence ID" value="EHI61935.1"/>
    <property type="molecule type" value="Genomic_DNA"/>
</dbReference>
<dbReference type="OrthoDB" id="9090890at2"/>
<dbReference type="Proteomes" id="UP000005384">
    <property type="component" value="Unassembled WGS sequence"/>
</dbReference>
<gene>
    <name evidence="1" type="ORF">HMPREF9473_00386</name>
</gene>
<keyword evidence="2" id="KW-1185">Reference proteome</keyword>
<name>G5IA46_9FIRM</name>
<sequence length="143" mass="16815">MFERMLDKSRKPDEAEIREYIGEDSYKRLCQFESILSEQYQLSKELRFPFGNHYGWGYKLSHKSIHLCYAFFEKGAFTITVQIGDRQVPKAEQIIAEMSPKARELWANRYPCGDIGGWIHYRVLEDEELAEVISFVNAKRAPK</sequence>
<dbReference type="Pfam" id="PF12663">
    <property type="entry name" value="DUF3788"/>
    <property type="match status" value="1"/>
</dbReference>
<accession>G5IA46</accession>
<proteinExistence type="predicted"/>
<organism evidence="1 2">
    <name type="scientific">Hungatella hathewayi WAL-18680</name>
    <dbReference type="NCBI Taxonomy" id="742737"/>
    <lineage>
        <taxon>Bacteria</taxon>
        <taxon>Bacillati</taxon>
        <taxon>Bacillota</taxon>
        <taxon>Clostridia</taxon>
        <taxon>Lachnospirales</taxon>
        <taxon>Lachnospiraceae</taxon>
        <taxon>Hungatella</taxon>
    </lineage>
</organism>
<dbReference type="PATRIC" id="fig|742737.3.peg.385"/>
<dbReference type="InterPro" id="IPR024265">
    <property type="entry name" value="DUF3788"/>
</dbReference>
<dbReference type="RefSeq" id="WP_006778368.1">
    <property type="nucleotide sequence ID" value="NZ_CP040506.1"/>
</dbReference>
<dbReference type="HOGENOM" id="CLU_125862_1_0_9"/>
<dbReference type="AlphaFoldDB" id="G5IA46"/>